<comment type="caution">
    <text evidence="2">The sequence shown here is derived from an EMBL/GenBank/DDBJ whole genome shotgun (WGS) entry which is preliminary data.</text>
</comment>
<name>A0A163BCQ3_DIDRA</name>
<dbReference type="EMBL" id="JYNV01000240">
    <property type="protein sequence ID" value="KZM21694.1"/>
    <property type="molecule type" value="Genomic_DNA"/>
</dbReference>
<dbReference type="OrthoDB" id="10254945at2759"/>
<gene>
    <name evidence="2" type="ORF">ST47_g7151</name>
</gene>
<dbReference type="AlphaFoldDB" id="A0A163BCQ3"/>
<feature type="region of interest" description="Disordered" evidence="1">
    <location>
        <begin position="33"/>
        <end position="53"/>
    </location>
</feature>
<proteinExistence type="predicted"/>
<evidence type="ECO:0000313" key="2">
    <source>
        <dbReference type="EMBL" id="KZM21694.1"/>
    </source>
</evidence>
<evidence type="ECO:0000256" key="1">
    <source>
        <dbReference type="SAM" id="MobiDB-lite"/>
    </source>
</evidence>
<protein>
    <submittedName>
        <fullName evidence="2">Uncharacterized protein</fullName>
    </submittedName>
</protein>
<evidence type="ECO:0000313" key="3">
    <source>
        <dbReference type="Proteomes" id="UP000076837"/>
    </source>
</evidence>
<feature type="region of interest" description="Disordered" evidence="1">
    <location>
        <begin position="536"/>
        <end position="616"/>
    </location>
</feature>
<reference evidence="2 3" key="1">
    <citation type="journal article" date="2016" name="Sci. Rep.">
        <title>Draft genome sequencing and secretome analysis of fungal phytopathogen Ascochyta rabiei provides insight into the necrotrophic effector repertoire.</title>
        <authorList>
            <person name="Verma S."/>
            <person name="Gazara R.K."/>
            <person name="Nizam S."/>
            <person name="Parween S."/>
            <person name="Chattopadhyay D."/>
            <person name="Verma P.K."/>
        </authorList>
    </citation>
    <scope>NUCLEOTIDE SEQUENCE [LARGE SCALE GENOMIC DNA]</scope>
    <source>
        <strain evidence="2 3">ArDII</strain>
    </source>
</reference>
<keyword evidence="3" id="KW-1185">Reference proteome</keyword>
<dbReference type="Proteomes" id="UP000076837">
    <property type="component" value="Unassembled WGS sequence"/>
</dbReference>
<dbReference type="STRING" id="5454.A0A163BCQ3"/>
<accession>A0A163BCQ3</accession>
<organism evidence="2 3">
    <name type="scientific">Didymella rabiei</name>
    <name type="common">Chickpea ascochyta blight fungus</name>
    <name type="synonym">Mycosphaerella rabiei</name>
    <dbReference type="NCBI Taxonomy" id="5454"/>
    <lineage>
        <taxon>Eukaryota</taxon>
        <taxon>Fungi</taxon>
        <taxon>Dikarya</taxon>
        <taxon>Ascomycota</taxon>
        <taxon>Pezizomycotina</taxon>
        <taxon>Dothideomycetes</taxon>
        <taxon>Pleosporomycetidae</taxon>
        <taxon>Pleosporales</taxon>
        <taxon>Pleosporineae</taxon>
        <taxon>Didymellaceae</taxon>
        <taxon>Ascochyta</taxon>
    </lineage>
</organism>
<sequence length="616" mass="69539">MDPFRYRKAYAAMLQATQLIEQRLHQSVDLEVRQPEQHDESVAAFQDQDPDSMDWTPTGGMTPTTAAECGPPPSLSEKLRPLLPGGGDGDIQAIDRGDNAALLQKLKEGKLMDECIDKLVQDLPEALSYNKSAAFTPSTIEVPKDFGLQLSISINHHMAQIADRQALEKYRRLLGHRKDAAKRRPVKLGFDPVELIRKQAVAFAENVPSPECTLKNEVHSIFRPENWHGCPDNIYEVLRPGMQLATLFLTSRATAHYWHTLVFGEREACLKTSEAYGQPCHRIREDVPWSEERHAAFNNFLSNQLDTVYFCFHNNPLPPETVYASMGLVRDYKNGLLRKMNDKCHTSRICLHSDFYTTAKKLSLLRYREPAMVLRFNLFLAICLSHEIAHFCEVSGPHHDHPLLSEPEVFWGDNMWTESGIAFETKVFGGRIHPLSSRIDCSLGLACLDYPLKELYDKDENVLYALPMDYILKLQQDETWQQDFSKTGAEIFFVPRNGSRSVEINGANLMMWEDENQADISDHIDGKETEWKRMDDGSIAKNPNSNNRKPQRPPAVQRWSPYGHKRKNTAERVSCVSTEVVDGVEDAVPGAAESDVDAGGDGSVEEASVVPDQDMA</sequence>